<gene>
    <name evidence="3" type="ORF">Dacsa_0110</name>
</gene>
<dbReference type="Pfam" id="PF02069">
    <property type="entry name" value="Metallothio_Pro"/>
    <property type="match status" value="1"/>
</dbReference>
<accession>K9YRE6</accession>
<protein>
    <submittedName>
        <fullName evidence="3">Prokaryotic metallothionein</fullName>
    </submittedName>
</protein>
<evidence type="ECO:0000256" key="2">
    <source>
        <dbReference type="ARBA" id="ARBA00022851"/>
    </source>
</evidence>
<dbReference type="InterPro" id="IPR017854">
    <property type="entry name" value="Metalthion_dom_sf"/>
</dbReference>
<dbReference type="Proteomes" id="UP000010482">
    <property type="component" value="Chromosome"/>
</dbReference>
<dbReference type="InterPro" id="IPR000518">
    <property type="entry name" value="Metalthion_fam14_prok"/>
</dbReference>
<dbReference type="PATRIC" id="fig|13035.3.peg.120"/>
<keyword evidence="4" id="KW-1185">Reference proteome</keyword>
<evidence type="ECO:0000256" key="1">
    <source>
        <dbReference type="ARBA" id="ARBA00022723"/>
    </source>
</evidence>
<name>K9YRE6_DACS8</name>
<evidence type="ECO:0000313" key="4">
    <source>
        <dbReference type="Proteomes" id="UP000010482"/>
    </source>
</evidence>
<dbReference type="Gene3D" id="2.30.170.10">
    <property type="match status" value="1"/>
</dbReference>
<dbReference type="SUPFAM" id="SSF57868">
    <property type="entry name" value="Metallothionein"/>
    <property type="match status" value="1"/>
</dbReference>
<dbReference type="eggNOG" id="ENOG50330JR">
    <property type="taxonomic scope" value="Bacteria"/>
</dbReference>
<organism evidence="3 4">
    <name type="scientific">Dactylococcopsis salina (strain PCC 8305)</name>
    <name type="common">Myxobactron salinum</name>
    <dbReference type="NCBI Taxonomy" id="13035"/>
    <lineage>
        <taxon>Bacteria</taxon>
        <taxon>Bacillati</taxon>
        <taxon>Cyanobacteriota</taxon>
        <taxon>Cyanophyceae</taxon>
        <taxon>Nodosilineales</taxon>
        <taxon>Cymatolegaceae</taxon>
        <taxon>Dactylococcopsis</taxon>
    </lineage>
</organism>
<dbReference type="EMBL" id="CP003944">
    <property type="protein sequence ID" value="AFZ48925.1"/>
    <property type="molecule type" value="Genomic_DNA"/>
</dbReference>
<keyword evidence="2" id="KW-0480">Metal-thiolate cluster</keyword>
<dbReference type="AlphaFoldDB" id="K9YRE6"/>
<dbReference type="HOGENOM" id="CLU_192999_1_0_3"/>
<dbReference type="OrthoDB" id="468089at2"/>
<dbReference type="GO" id="GO:0046872">
    <property type="term" value="F:metal ion binding"/>
    <property type="evidence" value="ECO:0007669"/>
    <property type="project" value="UniProtKB-KW"/>
</dbReference>
<evidence type="ECO:0000313" key="3">
    <source>
        <dbReference type="EMBL" id="AFZ48925.1"/>
    </source>
</evidence>
<dbReference type="RefSeq" id="WP_015227938.1">
    <property type="nucleotide sequence ID" value="NC_019780.1"/>
</dbReference>
<sequence>MKCACDSCVCIVKTDRAIEKEGKFYCSEACANGHPNGSGCGHSGCDCQN</sequence>
<proteinExistence type="predicted"/>
<dbReference type="STRING" id="13035.Dacsa_0110"/>
<keyword evidence="1" id="KW-0479">Metal-binding</keyword>
<dbReference type="KEGG" id="dsl:Dacsa_0110"/>
<reference evidence="3" key="1">
    <citation type="submission" date="2012-04" db="EMBL/GenBank/DDBJ databases">
        <title>Finished genome of Dactylococcopsis salina PCC 8305.</title>
        <authorList>
            <consortium name="US DOE Joint Genome Institute"/>
            <person name="Gugger M."/>
            <person name="Coursin T."/>
            <person name="Rippka R."/>
            <person name="Tandeau De Marsac N."/>
            <person name="Huntemann M."/>
            <person name="Wei C.-L."/>
            <person name="Han J."/>
            <person name="Detter J.C."/>
            <person name="Han C."/>
            <person name="Tapia R."/>
            <person name="Daligault H."/>
            <person name="Chen A."/>
            <person name="Krypides N."/>
            <person name="Mavromatis K."/>
            <person name="Markowitz V."/>
            <person name="Szeto E."/>
            <person name="Ivanova N."/>
            <person name="Ovchinnikova G."/>
            <person name="Pagani I."/>
            <person name="Pati A."/>
            <person name="Goodwin L."/>
            <person name="Peters L."/>
            <person name="Pitluck S."/>
            <person name="Woyke T."/>
            <person name="Kerfeld C."/>
        </authorList>
    </citation>
    <scope>NUCLEOTIDE SEQUENCE [LARGE SCALE GENOMIC DNA]</scope>
    <source>
        <strain evidence="3">PCC 8305</strain>
    </source>
</reference>